<dbReference type="EMBL" id="JACHWT010000004">
    <property type="protein sequence ID" value="MBB3115965.1"/>
    <property type="molecule type" value="Genomic_DNA"/>
</dbReference>
<dbReference type="GeneID" id="79383477"/>
<protein>
    <submittedName>
        <fullName evidence="1">Uncharacterized protein</fullName>
    </submittedName>
</protein>
<organism evidence="1 2">
    <name type="scientific">Corynebacterium bovis DSM 20582 = CIP 54.80</name>
    <dbReference type="NCBI Taxonomy" id="927655"/>
    <lineage>
        <taxon>Bacteria</taxon>
        <taxon>Bacillati</taxon>
        <taxon>Actinomycetota</taxon>
        <taxon>Actinomycetes</taxon>
        <taxon>Mycobacteriales</taxon>
        <taxon>Corynebacteriaceae</taxon>
        <taxon>Corynebacterium</taxon>
    </lineage>
</organism>
<accession>A0A8I0CP00</accession>
<dbReference type="AlphaFoldDB" id="A0A8I0CP00"/>
<comment type="caution">
    <text evidence="1">The sequence shown here is derived from an EMBL/GenBank/DDBJ whole genome shotgun (WGS) entry which is preliminary data.</text>
</comment>
<dbReference type="Proteomes" id="UP000612712">
    <property type="component" value="Unassembled WGS sequence"/>
</dbReference>
<proteinExistence type="predicted"/>
<sequence>MENMVPGPRDGALTWDDGRVSVEARAAEGDVVTRATPHDRNR</sequence>
<gene>
    <name evidence="1" type="ORF">FHU32_001184</name>
</gene>
<evidence type="ECO:0000313" key="1">
    <source>
        <dbReference type="EMBL" id="MBB3115965.1"/>
    </source>
</evidence>
<reference evidence="1" key="1">
    <citation type="submission" date="2020-08" db="EMBL/GenBank/DDBJ databases">
        <title>Sequencing the genomes of 1000 actinobacteria strains.</title>
        <authorList>
            <person name="Klenk H.-P."/>
        </authorList>
    </citation>
    <scope>NUCLEOTIDE SEQUENCE</scope>
    <source>
        <strain evidence="1">DSM 20582</strain>
    </source>
</reference>
<name>A0A8I0CP00_9CORY</name>
<dbReference type="RefSeq" id="WP_010271436.1">
    <property type="nucleotide sequence ID" value="NZ_CP047187.1"/>
</dbReference>
<evidence type="ECO:0000313" key="2">
    <source>
        <dbReference type="Proteomes" id="UP000612712"/>
    </source>
</evidence>